<evidence type="ECO:0000313" key="2">
    <source>
        <dbReference type="Proteomes" id="UP001177023"/>
    </source>
</evidence>
<reference evidence="1" key="1">
    <citation type="submission" date="2023-06" db="EMBL/GenBank/DDBJ databases">
        <authorList>
            <person name="Delattre M."/>
        </authorList>
    </citation>
    <scope>NUCLEOTIDE SEQUENCE</scope>
    <source>
        <strain evidence="1">AF72</strain>
    </source>
</reference>
<dbReference type="EMBL" id="CATQJA010002703">
    <property type="protein sequence ID" value="CAJ0585283.1"/>
    <property type="molecule type" value="Genomic_DNA"/>
</dbReference>
<comment type="caution">
    <text evidence="1">The sequence shown here is derived from an EMBL/GenBank/DDBJ whole genome shotgun (WGS) entry which is preliminary data.</text>
</comment>
<accession>A0AA36DFJ7</accession>
<evidence type="ECO:0000313" key="1">
    <source>
        <dbReference type="EMBL" id="CAJ0585283.1"/>
    </source>
</evidence>
<name>A0AA36DFJ7_9BILA</name>
<sequence>MELDPTFYNLPHPALWTLFENADAKSLMKLLKSDERLFMAATTWPQKRFGVITCVAHKPRAREIAFQTTRAEALLLHAHVNCLEYDSRARPPGVEPKSLQCLKVLRTDNPNNIAYVIMATRPLRILADNIWRHMTPQLRDALSTAKQISLGHVEDPDVLHFFFGKSI</sequence>
<keyword evidence="2" id="KW-1185">Reference proteome</keyword>
<dbReference type="AlphaFoldDB" id="A0AA36DFJ7"/>
<proteinExistence type="predicted"/>
<organism evidence="1 2">
    <name type="scientific">Mesorhabditis spiculigera</name>
    <dbReference type="NCBI Taxonomy" id="96644"/>
    <lineage>
        <taxon>Eukaryota</taxon>
        <taxon>Metazoa</taxon>
        <taxon>Ecdysozoa</taxon>
        <taxon>Nematoda</taxon>
        <taxon>Chromadorea</taxon>
        <taxon>Rhabditida</taxon>
        <taxon>Rhabditina</taxon>
        <taxon>Rhabditomorpha</taxon>
        <taxon>Rhabditoidea</taxon>
        <taxon>Rhabditidae</taxon>
        <taxon>Mesorhabditinae</taxon>
        <taxon>Mesorhabditis</taxon>
    </lineage>
</organism>
<gene>
    <name evidence="1" type="ORF">MSPICULIGERA_LOCUS23310</name>
</gene>
<protein>
    <submittedName>
        <fullName evidence="1">Uncharacterized protein</fullName>
    </submittedName>
</protein>
<dbReference type="Proteomes" id="UP001177023">
    <property type="component" value="Unassembled WGS sequence"/>
</dbReference>
<feature type="non-terminal residue" evidence="1">
    <location>
        <position position="167"/>
    </location>
</feature>